<gene>
    <name evidence="1" type="ORF">LCGC14_2363620</name>
</gene>
<evidence type="ECO:0000313" key="1">
    <source>
        <dbReference type="EMBL" id="KKL44647.1"/>
    </source>
</evidence>
<dbReference type="AlphaFoldDB" id="A0A0F9F0L8"/>
<organism evidence="1">
    <name type="scientific">marine sediment metagenome</name>
    <dbReference type="NCBI Taxonomy" id="412755"/>
    <lineage>
        <taxon>unclassified sequences</taxon>
        <taxon>metagenomes</taxon>
        <taxon>ecological metagenomes</taxon>
    </lineage>
</organism>
<feature type="non-terminal residue" evidence="1">
    <location>
        <position position="45"/>
    </location>
</feature>
<comment type="caution">
    <text evidence="1">The sequence shown here is derived from an EMBL/GenBank/DDBJ whole genome shotgun (WGS) entry which is preliminary data.</text>
</comment>
<reference evidence="1" key="1">
    <citation type="journal article" date="2015" name="Nature">
        <title>Complex archaea that bridge the gap between prokaryotes and eukaryotes.</title>
        <authorList>
            <person name="Spang A."/>
            <person name="Saw J.H."/>
            <person name="Jorgensen S.L."/>
            <person name="Zaremba-Niedzwiedzka K."/>
            <person name="Martijn J."/>
            <person name="Lind A.E."/>
            <person name="van Eijk R."/>
            <person name="Schleper C."/>
            <person name="Guy L."/>
            <person name="Ettema T.J."/>
        </authorList>
    </citation>
    <scope>NUCLEOTIDE SEQUENCE</scope>
</reference>
<protein>
    <submittedName>
        <fullName evidence="1">Uncharacterized protein</fullName>
    </submittedName>
</protein>
<dbReference type="EMBL" id="LAZR01034682">
    <property type="protein sequence ID" value="KKL44647.1"/>
    <property type="molecule type" value="Genomic_DNA"/>
</dbReference>
<proteinExistence type="predicted"/>
<sequence length="45" mass="5159">MDRCNRCHAAIATHSTMHENEKTYHTSCAPSQKEKELMGQIKIEV</sequence>
<name>A0A0F9F0L8_9ZZZZ</name>
<accession>A0A0F9F0L8</accession>